<gene>
    <name evidence="1" type="ORF">H9637_06845</name>
</gene>
<dbReference type="RefSeq" id="WP_191739733.1">
    <property type="nucleotide sequence ID" value="NZ_JACSQB010000048.1"/>
</dbReference>
<protein>
    <submittedName>
        <fullName evidence="1">Uncharacterized protein</fullName>
    </submittedName>
</protein>
<evidence type="ECO:0000313" key="1">
    <source>
        <dbReference type="EMBL" id="MBD8046762.1"/>
    </source>
</evidence>
<organism evidence="1 2">
    <name type="scientific">Clostridium faecium</name>
    <dbReference type="NCBI Taxonomy" id="2762223"/>
    <lineage>
        <taxon>Bacteria</taxon>
        <taxon>Bacillati</taxon>
        <taxon>Bacillota</taxon>
        <taxon>Clostridia</taxon>
        <taxon>Eubacteriales</taxon>
        <taxon>Clostridiaceae</taxon>
        <taxon>Clostridium</taxon>
    </lineage>
</organism>
<dbReference type="EMBL" id="JACSQB010000048">
    <property type="protein sequence ID" value="MBD8046762.1"/>
    <property type="molecule type" value="Genomic_DNA"/>
</dbReference>
<dbReference type="Proteomes" id="UP000627166">
    <property type="component" value="Unassembled WGS sequence"/>
</dbReference>
<comment type="caution">
    <text evidence="1">The sequence shown here is derived from an EMBL/GenBank/DDBJ whole genome shotgun (WGS) entry which is preliminary data.</text>
</comment>
<proteinExistence type="predicted"/>
<reference evidence="1 2" key="1">
    <citation type="submission" date="2020-08" db="EMBL/GenBank/DDBJ databases">
        <title>A Genomic Blueprint of the Chicken Gut Microbiome.</title>
        <authorList>
            <person name="Gilroy R."/>
            <person name="Ravi A."/>
            <person name="Getino M."/>
            <person name="Pursley I."/>
            <person name="Horton D.L."/>
            <person name="Alikhan N.-F."/>
            <person name="Baker D."/>
            <person name="Gharbi K."/>
            <person name="Hall N."/>
            <person name="Watson M."/>
            <person name="Adriaenssens E.M."/>
            <person name="Foster-Nyarko E."/>
            <person name="Jarju S."/>
            <person name="Secka A."/>
            <person name="Antonio M."/>
            <person name="Oren A."/>
            <person name="Chaudhuri R."/>
            <person name="La Ragione R.M."/>
            <person name="Hildebrand F."/>
            <person name="Pallen M.J."/>
        </authorList>
    </citation>
    <scope>NUCLEOTIDE SEQUENCE [LARGE SCALE GENOMIC DNA]</scope>
    <source>
        <strain evidence="1 2">N37</strain>
    </source>
</reference>
<evidence type="ECO:0000313" key="2">
    <source>
        <dbReference type="Proteomes" id="UP000627166"/>
    </source>
</evidence>
<keyword evidence="2" id="KW-1185">Reference proteome</keyword>
<sequence>MDDSMEIKIKDNVVLGKCAVDVIKVLSQHDILQNEVQQVFDIVKEWLGYSIITDDVIHFLQDTQDLHK</sequence>
<accession>A0ABR8YR91</accession>
<name>A0ABR8YR91_9CLOT</name>